<name>A0A9D5HWE1_9CRYT</name>
<dbReference type="InterPro" id="IPR011009">
    <property type="entry name" value="Kinase-like_dom_sf"/>
</dbReference>
<evidence type="ECO:0000256" key="10">
    <source>
        <dbReference type="PROSITE-ProRule" id="PRU10141"/>
    </source>
</evidence>
<dbReference type="PANTHER" id="PTHR48013">
    <property type="entry name" value="DUAL SPECIFICITY MITOGEN-ACTIVATED PROTEIN KINASE KINASE 5-RELATED"/>
    <property type="match status" value="1"/>
</dbReference>
<feature type="domain" description="Protein kinase" evidence="12">
    <location>
        <begin position="75"/>
        <end position="360"/>
    </location>
</feature>
<reference evidence="13" key="1">
    <citation type="submission" date="2022-10" db="EMBL/GenBank/DDBJ databases">
        <title>Adaptive evolution leads to modifications in subtelomeric GC content in a zoonotic Cryptosporidium species.</title>
        <authorList>
            <person name="Li J."/>
            <person name="Feng Y."/>
            <person name="Xiao L."/>
        </authorList>
    </citation>
    <scope>NUCLEOTIDE SEQUENCE</scope>
    <source>
        <strain evidence="13">33844</strain>
    </source>
</reference>
<dbReference type="PANTHER" id="PTHR48013:SF9">
    <property type="entry name" value="DUAL SPECIFICITY MITOGEN-ACTIVATED PROTEIN KINASE KINASE 5"/>
    <property type="match status" value="1"/>
</dbReference>
<dbReference type="EMBL" id="JAPCXC010000083">
    <property type="protein sequence ID" value="KAJ1606148.1"/>
    <property type="molecule type" value="Genomic_DNA"/>
</dbReference>
<evidence type="ECO:0000256" key="7">
    <source>
        <dbReference type="ARBA" id="ARBA00049014"/>
    </source>
</evidence>
<evidence type="ECO:0000256" key="5">
    <source>
        <dbReference type="ARBA" id="ARBA00038035"/>
    </source>
</evidence>
<comment type="catalytic activity">
    <reaction evidence="9">
        <text>L-tyrosyl-[protein] + ATP = O-phospho-L-tyrosyl-[protein] + ADP + H(+)</text>
        <dbReference type="Rhea" id="RHEA:10596"/>
        <dbReference type="Rhea" id="RHEA-COMP:10136"/>
        <dbReference type="Rhea" id="RHEA-COMP:20101"/>
        <dbReference type="ChEBI" id="CHEBI:15378"/>
        <dbReference type="ChEBI" id="CHEBI:30616"/>
        <dbReference type="ChEBI" id="CHEBI:46858"/>
        <dbReference type="ChEBI" id="CHEBI:61978"/>
        <dbReference type="ChEBI" id="CHEBI:456216"/>
        <dbReference type="EC" id="2.7.12.2"/>
    </reaction>
</comment>
<comment type="similarity">
    <text evidence="5">Belongs to the protein kinase superfamily. STE Ser/Thr protein kinase family. MAP kinase kinase subfamily.</text>
</comment>
<sequence length="397" mass="44885">MSTLRLDSLEFEENDQQRKGSFDSSNSLHTDWSLSSDGVSLLHNSTGVHITHEGTKGLESDYGLGDVYVSLGDFEVNPTPLGHGRSSVVFSAIHKLSGKTVAIKDIYVGDILHQTQLSAEIHSWRLTSYCPLLVQFLGAFIKPNKNVVCLVMEYMEFGTLSDILYKNLNRDLKNDVPKGVSERFLKFIAIQMVDGLVYLHQNNRIHRDVKLNNILINQDGAVKISDFGISKLIDQNNAKDHNKNVSTFVGTQIYMSPERLQGKSYSFSSDIWSLGICIYELAVGTHPFKNLSLFDMVYILCEDNSENGETLPFLEKIIKRCPLPESLHKNTEFYAFLRGCLELDPLKRLTATQLQGLNWLNSGTCNRLEFLNWLQSIQKQDNTCENAEPRKGLVVQW</sequence>
<dbReference type="GO" id="GO:0005524">
    <property type="term" value="F:ATP binding"/>
    <property type="evidence" value="ECO:0007669"/>
    <property type="project" value="UniProtKB-UniRule"/>
</dbReference>
<keyword evidence="3 13" id="KW-0418">Kinase</keyword>
<dbReference type="AlphaFoldDB" id="A0A9D5HWE1"/>
<protein>
    <recommendedName>
        <fullName evidence="6">mitogen-activated protein kinase kinase</fullName>
        <ecNumber evidence="6">2.7.12.2</ecNumber>
    </recommendedName>
</protein>
<dbReference type="SUPFAM" id="SSF56112">
    <property type="entry name" value="Protein kinase-like (PK-like)"/>
    <property type="match status" value="1"/>
</dbReference>
<evidence type="ECO:0000313" key="13">
    <source>
        <dbReference type="EMBL" id="KAJ1606148.1"/>
    </source>
</evidence>
<dbReference type="Gene3D" id="1.10.510.10">
    <property type="entry name" value="Transferase(Phosphotransferase) domain 1"/>
    <property type="match status" value="1"/>
</dbReference>
<dbReference type="Pfam" id="PF00069">
    <property type="entry name" value="Pkinase"/>
    <property type="match status" value="1"/>
</dbReference>
<dbReference type="InterPro" id="IPR000719">
    <property type="entry name" value="Prot_kinase_dom"/>
</dbReference>
<dbReference type="InterPro" id="IPR017441">
    <property type="entry name" value="Protein_kinase_ATP_BS"/>
</dbReference>
<evidence type="ECO:0000256" key="9">
    <source>
        <dbReference type="ARBA" id="ARBA00051693"/>
    </source>
</evidence>
<dbReference type="GO" id="GO:0004708">
    <property type="term" value="F:MAP kinase kinase activity"/>
    <property type="evidence" value="ECO:0007669"/>
    <property type="project" value="UniProtKB-EC"/>
</dbReference>
<evidence type="ECO:0000256" key="3">
    <source>
        <dbReference type="ARBA" id="ARBA00022777"/>
    </source>
</evidence>
<comment type="catalytic activity">
    <reaction evidence="8">
        <text>L-threonyl-[protein] + ATP = O-phospho-L-threonyl-[protein] + ADP + H(+)</text>
        <dbReference type="Rhea" id="RHEA:46608"/>
        <dbReference type="Rhea" id="RHEA-COMP:11060"/>
        <dbReference type="Rhea" id="RHEA-COMP:11605"/>
        <dbReference type="ChEBI" id="CHEBI:15378"/>
        <dbReference type="ChEBI" id="CHEBI:30013"/>
        <dbReference type="ChEBI" id="CHEBI:30616"/>
        <dbReference type="ChEBI" id="CHEBI:61977"/>
        <dbReference type="ChEBI" id="CHEBI:456216"/>
        <dbReference type="EC" id="2.7.12.2"/>
    </reaction>
</comment>
<feature type="binding site" evidence="10">
    <location>
        <position position="104"/>
    </location>
    <ligand>
        <name>ATP</name>
        <dbReference type="ChEBI" id="CHEBI:30616"/>
    </ligand>
</feature>
<evidence type="ECO:0000256" key="8">
    <source>
        <dbReference type="ARBA" id="ARBA00049299"/>
    </source>
</evidence>
<evidence type="ECO:0000259" key="12">
    <source>
        <dbReference type="PROSITE" id="PS50011"/>
    </source>
</evidence>
<evidence type="ECO:0000256" key="6">
    <source>
        <dbReference type="ARBA" id="ARBA00038999"/>
    </source>
</evidence>
<keyword evidence="4 10" id="KW-0067">ATP-binding</keyword>
<evidence type="ECO:0000256" key="11">
    <source>
        <dbReference type="SAM" id="MobiDB-lite"/>
    </source>
</evidence>
<keyword evidence="2 10" id="KW-0547">Nucleotide-binding</keyword>
<dbReference type="EC" id="2.7.12.2" evidence="6"/>
<proteinExistence type="inferred from homology"/>
<dbReference type="PROSITE" id="PS50011">
    <property type="entry name" value="PROTEIN_KINASE_DOM"/>
    <property type="match status" value="1"/>
</dbReference>
<dbReference type="Proteomes" id="UP001067231">
    <property type="component" value="Unassembled WGS sequence"/>
</dbReference>
<keyword evidence="1" id="KW-0808">Transferase</keyword>
<evidence type="ECO:0000256" key="2">
    <source>
        <dbReference type="ARBA" id="ARBA00022741"/>
    </source>
</evidence>
<accession>A0A9D5HWE1</accession>
<organism evidence="13">
    <name type="scientific">Cryptosporidium canis</name>
    <dbReference type="NCBI Taxonomy" id="195482"/>
    <lineage>
        <taxon>Eukaryota</taxon>
        <taxon>Sar</taxon>
        <taxon>Alveolata</taxon>
        <taxon>Apicomplexa</taxon>
        <taxon>Conoidasida</taxon>
        <taxon>Coccidia</taxon>
        <taxon>Eucoccidiorida</taxon>
        <taxon>Eimeriorina</taxon>
        <taxon>Cryptosporidiidae</taxon>
        <taxon>Cryptosporidium</taxon>
    </lineage>
</organism>
<comment type="caution">
    <text evidence="13">The sequence shown here is derived from an EMBL/GenBank/DDBJ whole genome shotgun (WGS) entry which is preliminary data.</text>
</comment>
<dbReference type="Gene3D" id="3.30.200.20">
    <property type="entry name" value="Phosphorylase Kinase, domain 1"/>
    <property type="match status" value="1"/>
</dbReference>
<gene>
    <name evidence="13" type="ORF">OJ253_2862</name>
</gene>
<comment type="catalytic activity">
    <reaction evidence="7">
        <text>L-seryl-[protein] + ATP = O-phospho-L-seryl-[protein] + ADP + H(+)</text>
        <dbReference type="Rhea" id="RHEA:17989"/>
        <dbReference type="Rhea" id="RHEA-COMP:9863"/>
        <dbReference type="Rhea" id="RHEA-COMP:11604"/>
        <dbReference type="ChEBI" id="CHEBI:15378"/>
        <dbReference type="ChEBI" id="CHEBI:29999"/>
        <dbReference type="ChEBI" id="CHEBI:30616"/>
        <dbReference type="ChEBI" id="CHEBI:83421"/>
        <dbReference type="ChEBI" id="CHEBI:456216"/>
        <dbReference type="EC" id="2.7.12.2"/>
    </reaction>
</comment>
<evidence type="ECO:0000256" key="4">
    <source>
        <dbReference type="ARBA" id="ARBA00022840"/>
    </source>
</evidence>
<dbReference type="OrthoDB" id="10252354at2759"/>
<dbReference type="SMART" id="SM00220">
    <property type="entry name" value="S_TKc"/>
    <property type="match status" value="1"/>
</dbReference>
<dbReference type="PROSITE" id="PS00107">
    <property type="entry name" value="PROTEIN_KINASE_ATP"/>
    <property type="match status" value="1"/>
</dbReference>
<evidence type="ECO:0000256" key="1">
    <source>
        <dbReference type="ARBA" id="ARBA00022679"/>
    </source>
</evidence>
<feature type="region of interest" description="Disordered" evidence="11">
    <location>
        <begin position="1"/>
        <end position="28"/>
    </location>
</feature>